<keyword evidence="1" id="KW-0472">Membrane</keyword>
<accession>A0AAN8IT30</accession>
<keyword evidence="1" id="KW-0812">Transmembrane</keyword>
<proteinExistence type="predicted"/>
<dbReference type="AlphaFoldDB" id="A0AAN8IT30"/>
<dbReference type="Proteomes" id="UP001331761">
    <property type="component" value="Unassembled WGS sequence"/>
</dbReference>
<evidence type="ECO:0000256" key="1">
    <source>
        <dbReference type="SAM" id="Phobius"/>
    </source>
</evidence>
<evidence type="ECO:0000313" key="3">
    <source>
        <dbReference type="Proteomes" id="UP001331761"/>
    </source>
</evidence>
<reference evidence="2 3" key="1">
    <citation type="submission" date="2019-10" db="EMBL/GenBank/DDBJ databases">
        <title>Assembly and Annotation for the nematode Trichostrongylus colubriformis.</title>
        <authorList>
            <person name="Martin J."/>
        </authorList>
    </citation>
    <scope>NUCLEOTIDE SEQUENCE [LARGE SCALE GENOMIC DNA]</scope>
    <source>
        <strain evidence="2">G859</strain>
        <tissue evidence="2">Whole worm</tissue>
    </source>
</reference>
<protein>
    <submittedName>
        <fullName evidence="2">Uncharacterized protein</fullName>
    </submittedName>
</protein>
<organism evidence="2 3">
    <name type="scientific">Trichostrongylus colubriformis</name>
    <name type="common">Black scour worm</name>
    <dbReference type="NCBI Taxonomy" id="6319"/>
    <lineage>
        <taxon>Eukaryota</taxon>
        <taxon>Metazoa</taxon>
        <taxon>Ecdysozoa</taxon>
        <taxon>Nematoda</taxon>
        <taxon>Chromadorea</taxon>
        <taxon>Rhabditida</taxon>
        <taxon>Rhabditina</taxon>
        <taxon>Rhabditomorpha</taxon>
        <taxon>Strongyloidea</taxon>
        <taxon>Trichostrongylidae</taxon>
        <taxon>Trichostrongylus</taxon>
    </lineage>
</organism>
<evidence type="ECO:0000313" key="2">
    <source>
        <dbReference type="EMBL" id="KAK5985769.1"/>
    </source>
</evidence>
<keyword evidence="3" id="KW-1185">Reference proteome</keyword>
<feature type="transmembrane region" description="Helical" evidence="1">
    <location>
        <begin position="20"/>
        <end position="41"/>
    </location>
</feature>
<comment type="caution">
    <text evidence="2">The sequence shown here is derived from an EMBL/GenBank/DDBJ whole genome shotgun (WGS) entry which is preliminary data.</text>
</comment>
<keyword evidence="1" id="KW-1133">Transmembrane helix</keyword>
<dbReference type="EMBL" id="WIXE01001361">
    <property type="protein sequence ID" value="KAK5985769.1"/>
    <property type="molecule type" value="Genomic_DNA"/>
</dbReference>
<name>A0AAN8IT30_TRICO</name>
<gene>
    <name evidence="2" type="ORF">GCK32_012955</name>
</gene>
<sequence length="87" mass="9881">MMSSVSGYYVQSSSPLDSALFFVLAAFILNVIVVILAFCYFDPSPEPPLMHRTFKTLRRISRTTRPSKNCHHLVMKEAEDPNTVLFV</sequence>